<dbReference type="Pfam" id="PF13460">
    <property type="entry name" value="NAD_binding_10"/>
    <property type="match status" value="1"/>
</dbReference>
<dbReference type="AlphaFoldDB" id="A0A328VS02"/>
<dbReference type="InterPro" id="IPR051606">
    <property type="entry name" value="Polyketide_Oxido-like"/>
</dbReference>
<evidence type="ECO:0000313" key="3">
    <source>
        <dbReference type="Proteomes" id="UP000248706"/>
    </source>
</evidence>
<sequence>MKIVVFGATGNIGQRIVQEALNRGHEVKGVARRPERFALSHPRLSFEAGNVLDPADVARLVRGHDVVISAVGPARDREEDPRMVVQAAQALIEGLKRAGVKRLVVVGGAGSLEVAPGVRLMDTPDFPPGWRPIASAAAEALEIYRQQGADLDWTYFSPAAFIEPGQRTGRYRVGTEQLVTNEKGESRISMEDYAVALLDEVEQPRFVRQRFTVAY</sequence>
<dbReference type="InterPro" id="IPR036291">
    <property type="entry name" value="NAD(P)-bd_dom_sf"/>
</dbReference>
<dbReference type="RefSeq" id="WP_112432913.1">
    <property type="nucleotide sequence ID" value="NZ_MCIF01000002.1"/>
</dbReference>
<accession>A0A328VS02</accession>
<gene>
    <name evidence="2" type="ORF">A4R35_20915</name>
</gene>
<dbReference type="PANTHER" id="PTHR43355">
    <property type="entry name" value="FLAVIN REDUCTASE (NADPH)"/>
    <property type="match status" value="1"/>
</dbReference>
<evidence type="ECO:0000259" key="1">
    <source>
        <dbReference type="Pfam" id="PF13460"/>
    </source>
</evidence>
<dbReference type="SUPFAM" id="SSF51735">
    <property type="entry name" value="NAD(P)-binding Rossmann-fold domains"/>
    <property type="match status" value="1"/>
</dbReference>
<evidence type="ECO:0000313" key="2">
    <source>
        <dbReference type="EMBL" id="RAQ98014.1"/>
    </source>
</evidence>
<dbReference type="GO" id="GO:0016646">
    <property type="term" value="F:oxidoreductase activity, acting on the CH-NH group of donors, NAD or NADP as acceptor"/>
    <property type="evidence" value="ECO:0007669"/>
    <property type="project" value="TreeGrafter"/>
</dbReference>
<dbReference type="Gene3D" id="3.40.50.720">
    <property type="entry name" value="NAD(P)-binding Rossmann-like Domain"/>
    <property type="match status" value="1"/>
</dbReference>
<proteinExistence type="predicted"/>
<dbReference type="PANTHER" id="PTHR43355:SF2">
    <property type="entry name" value="FLAVIN REDUCTASE (NADPH)"/>
    <property type="match status" value="1"/>
</dbReference>
<dbReference type="Proteomes" id="UP000248706">
    <property type="component" value="Unassembled WGS sequence"/>
</dbReference>
<name>A0A328VS02_9CHLR</name>
<dbReference type="InterPro" id="IPR016040">
    <property type="entry name" value="NAD(P)-bd_dom"/>
</dbReference>
<dbReference type="CDD" id="cd05244">
    <property type="entry name" value="BVR-B_like_SDR_a"/>
    <property type="match status" value="1"/>
</dbReference>
<reference evidence="2 3" key="1">
    <citation type="submission" date="2016-08" db="EMBL/GenBank/DDBJ databases">
        <title>Analysis of Carbohydrate Active Enzymes in Thermogemmatispora T81 Reveals Carbohydrate Degradation Ability.</title>
        <authorList>
            <person name="Tomazini A."/>
            <person name="Lal S."/>
            <person name="Stott M."/>
            <person name="Henrissat B."/>
            <person name="Polikarpov I."/>
            <person name="Sparling R."/>
            <person name="Levin D.B."/>
        </authorList>
    </citation>
    <scope>NUCLEOTIDE SEQUENCE [LARGE SCALE GENOMIC DNA]</scope>
    <source>
        <strain evidence="2 3">T81</strain>
    </source>
</reference>
<feature type="domain" description="NAD(P)-binding" evidence="1">
    <location>
        <begin position="7"/>
        <end position="200"/>
    </location>
</feature>
<comment type="caution">
    <text evidence="2">The sequence shown here is derived from an EMBL/GenBank/DDBJ whole genome shotgun (WGS) entry which is preliminary data.</text>
</comment>
<protein>
    <submittedName>
        <fullName evidence="2">3-beta hydroxysteroid dehydrogenase</fullName>
    </submittedName>
</protein>
<keyword evidence="3" id="KW-1185">Reference proteome</keyword>
<dbReference type="OrthoDB" id="9785372at2"/>
<dbReference type="EMBL" id="MCIF01000002">
    <property type="protein sequence ID" value="RAQ98014.1"/>
    <property type="molecule type" value="Genomic_DNA"/>
</dbReference>
<organism evidence="2 3">
    <name type="scientific">Thermogemmatispora tikiterensis</name>
    <dbReference type="NCBI Taxonomy" id="1825093"/>
    <lineage>
        <taxon>Bacteria</taxon>
        <taxon>Bacillati</taxon>
        <taxon>Chloroflexota</taxon>
        <taxon>Ktedonobacteria</taxon>
        <taxon>Thermogemmatisporales</taxon>
        <taxon>Thermogemmatisporaceae</taxon>
        <taxon>Thermogemmatispora</taxon>
    </lineage>
</organism>